<dbReference type="Pfam" id="PF00246">
    <property type="entry name" value="Peptidase_M14"/>
    <property type="match status" value="1"/>
</dbReference>
<proteinExistence type="inferred from homology"/>
<comment type="caution">
    <text evidence="11">Lacks conserved residue(s) required for the propagation of feature annotation.</text>
</comment>
<evidence type="ECO:0000313" key="18">
    <source>
        <dbReference type="Proteomes" id="UP000008549"/>
    </source>
</evidence>
<protein>
    <submittedName>
        <fullName evidence="17">Protein CBG21349</fullName>
    </submittedName>
</protein>
<dbReference type="GeneID" id="8581818"/>
<evidence type="ECO:0000313" key="19">
    <source>
        <dbReference type="WormBase" id="CBG21349a"/>
    </source>
</evidence>
<dbReference type="SMART" id="SM00631">
    <property type="entry name" value="Zn_pept"/>
    <property type="match status" value="1"/>
</dbReference>
<keyword evidence="5" id="KW-0479">Metal-binding</keyword>
<dbReference type="FunCoup" id="A8XZV5">
    <property type="interactions" value="32"/>
</dbReference>
<dbReference type="FunFam" id="3.30.70.340:FF:000007">
    <property type="entry name" value="carboxypeptidase B-like"/>
    <property type="match status" value="1"/>
</dbReference>
<dbReference type="InterPro" id="IPR003146">
    <property type="entry name" value="M14A_act_pep"/>
</dbReference>
<feature type="region of interest" description="Disordered" evidence="13">
    <location>
        <begin position="468"/>
        <end position="512"/>
    </location>
</feature>
<dbReference type="RefSeq" id="XP_045097284.1">
    <property type="nucleotide sequence ID" value="XM_045237831.1"/>
</dbReference>
<dbReference type="Proteomes" id="UP000008549">
    <property type="component" value="Unassembled WGS sequence"/>
</dbReference>
<dbReference type="Gene3D" id="3.30.70.340">
    <property type="entry name" value="Metallocarboxypeptidase-like"/>
    <property type="match status" value="1"/>
</dbReference>
<dbReference type="AlphaFoldDB" id="A8XZV5"/>
<evidence type="ECO:0000259" key="16">
    <source>
        <dbReference type="PROSITE" id="PS52035"/>
    </source>
</evidence>
<dbReference type="CDD" id="cd03860">
    <property type="entry name" value="M14_CP_A-B_like"/>
    <property type="match status" value="1"/>
</dbReference>
<feature type="active site" description="Proton donor/acceptor" evidence="12">
    <location>
        <position position="420"/>
    </location>
</feature>
<keyword evidence="4" id="KW-0645">Protease</keyword>
<evidence type="ECO:0000256" key="9">
    <source>
        <dbReference type="ARBA" id="ARBA00023049"/>
    </source>
</evidence>
<dbReference type="PANTHER" id="PTHR11705">
    <property type="entry name" value="PROTEASE FAMILY M14 CARBOXYPEPTIDASE A,B"/>
    <property type="match status" value="1"/>
</dbReference>
<evidence type="ECO:0000256" key="12">
    <source>
        <dbReference type="PROSITE-ProRule" id="PRU01379"/>
    </source>
</evidence>
<reference evidence="17 18" key="1">
    <citation type="journal article" date="2003" name="PLoS Biol.">
        <title>The genome sequence of Caenorhabditis briggsae: a platform for comparative genomics.</title>
        <authorList>
            <person name="Stein L.D."/>
            <person name="Bao Z."/>
            <person name="Blasiar D."/>
            <person name="Blumenthal T."/>
            <person name="Brent M.R."/>
            <person name="Chen N."/>
            <person name="Chinwalla A."/>
            <person name="Clarke L."/>
            <person name="Clee C."/>
            <person name="Coghlan A."/>
            <person name="Coulson A."/>
            <person name="D'Eustachio P."/>
            <person name="Fitch D.H."/>
            <person name="Fulton L.A."/>
            <person name="Fulton R.E."/>
            <person name="Griffiths-Jones S."/>
            <person name="Harris T.W."/>
            <person name="Hillier L.W."/>
            <person name="Kamath R."/>
            <person name="Kuwabara P.E."/>
            <person name="Mardis E.R."/>
            <person name="Marra M.A."/>
            <person name="Miner T.L."/>
            <person name="Minx P."/>
            <person name="Mullikin J.C."/>
            <person name="Plumb R.W."/>
            <person name="Rogers J."/>
            <person name="Schein J.E."/>
            <person name="Sohrmann M."/>
            <person name="Spieth J."/>
            <person name="Stajich J.E."/>
            <person name="Wei C."/>
            <person name="Willey D."/>
            <person name="Wilson R.K."/>
            <person name="Durbin R."/>
            <person name="Waterston R.H."/>
        </authorList>
    </citation>
    <scope>NUCLEOTIDE SEQUENCE [LARGE SCALE GENOMIC DNA]</scope>
    <source>
        <strain evidence="17 18">AF16</strain>
    </source>
</reference>
<dbReference type="GO" id="GO:0006508">
    <property type="term" value="P:proteolysis"/>
    <property type="evidence" value="ECO:0000318"/>
    <property type="project" value="GO_Central"/>
</dbReference>
<dbReference type="Pfam" id="PF01549">
    <property type="entry name" value="ShK"/>
    <property type="match status" value="1"/>
</dbReference>
<keyword evidence="3" id="KW-0121">Carboxypeptidase</keyword>
<comment type="cofactor">
    <cofactor evidence="1">
        <name>Zn(2+)</name>
        <dbReference type="ChEBI" id="CHEBI:29105"/>
    </cofactor>
</comment>
<dbReference type="PRINTS" id="PR00765">
    <property type="entry name" value="CRBOXYPTASEA"/>
</dbReference>
<feature type="signal peptide" evidence="14">
    <location>
        <begin position="1"/>
        <end position="25"/>
    </location>
</feature>
<dbReference type="SUPFAM" id="SSF53187">
    <property type="entry name" value="Zn-dependent exopeptidases"/>
    <property type="match status" value="1"/>
</dbReference>
<name>A8XZV5_CAEBR</name>
<dbReference type="PROSITE" id="PS52035">
    <property type="entry name" value="PEPTIDASE_M14"/>
    <property type="match status" value="1"/>
</dbReference>
<comment type="similarity">
    <text evidence="2 12">Belongs to the peptidase M14 family.</text>
</comment>
<evidence type="ECO:0000256" key="11">
    <source>
        <dbReference type="PROSITE-ProRule" id="PRU01005"/>
    </source>
</evidence>
<dbReference type="OMA" id="WFRDRCC"/>
<evidence type="ECO:0000256" key="8">
    <source>
        <dbReference type="ARBA" id="ARBA00022833"/>
    </source>
</evidence>
<dbReference type="CTD" id="8581818"/>
<evidence type="ECO:0000256" key="6">
    <source>
        <dbReference type="ARBA" id="ARBA00022729"/>
    </source>
</evidence>
<organism evidence="17 18">
    <name type="scientific">Caenorhabditis briggsae</name>
    <dbReference type="NCBI Taxonomy" id="6238"/>
    <lineage>
        <taxon>Eukaryota</taxon>
        <taxon>Metazoa</taxon>
        <taxon>Ecdysozoa</taxon>
        <taxon>Nematoda</taxon>
        <taxon>Chromadorea</taxon>
        <taxon>Rhabditida</taxon>
        <taxon>Rhabditina</taxon>
        <taxon>Rhabditomorpha</taxon>
        <taxon>Rhabditoidea</taxon>
        <taxon>Rhabditidae</taxon>
        <taxon>Peloderinae</taxon>
        <taxon>Caenorhabditis</taxon>
    </lineage>
</organism>
<reference evidence="17 18" key="2">
    <citation type="journal article" date="2011" name="PLoS Genet.">
        <title>Caenorhabditis briggsae recombinant inbred line genotypes reveal inter-strain incompatibility and the evolution of recombination.</title>
        <authorList>
            <person name="Ross J.A."/>
            <person name="Koboldt D.C."/>
            <person name="Staisch J.E."/>
            <person name="Chamberlin H.M."/>
            <person name="Gupta B.P."/>
            <person name="Miller R.D."/>
            <person name="Baird S.E."/>
            <person name="Haag E.S."/>
        </authorList>
    </citation>
    <scope>NUCLEOTIDE SEQUENCE [LARGE SCALE GENOMIC DNA]</scope>
    <source>
        <strain evidence="17 18">AF16</strain>
    </source>
</reference>
<dbReference type="eggNOG" id="KOG2650">
    <property type="taxonomic scope" value="Eukaryota"/>
</dbReference>
<evidence type="ECO:0000256" key="7">
    <source>
        <dbReference type="ARBA" id="ARBA00022801"/>
    </source>
</evidence>
<feature type="chain" id="PRO_5002733910" evidence="14">
    <location>
        <begin position="26"/>
        <end position="755"/>
    </location>
</feature>
<evidence type="ECO:0000256" key="2">
    <source>
        <dbReference type="ARBA" id="ARBA00005988"/>
    </source>
</evidence>
<dbReference type="MEROPS" id="M14.A34"/>
<dbReference type="FunFam" id="3.40.630.10:FF:000070">
    <property type="entry name" value="Putative carboxypeptidase suro-1"/>
    <property type="match status" value="1"/>
</dbReference>
<dbReference type="InParanoid" id="A8XZV5"/>
<keyword evidence="6 14" id="KW-0732">Signal</keyword>
<dbReference type="Pfam" id="PF02244">
    <property type="entry name" value="Propep_M14"/>
    <property type="match status" value="1"/>
</dbReference>
<sequence>MTTIRTRNGLWLLVVFTVSVAFGNAEILEGAPPKFQVLRAHASDVPQLNALRDIQHKTENELDFWQTPSKVGHRADIMVDADRMEWLDAVLKSSNISYDVIIDDVQKLILEKEHGPSRYSKLLFSKRMHNEGGNRARYGFGEYHSYQTICDWMIDIEKKYPDKAKVFTMGTTVEGRPIQGIKIGNQVWRNDKRIFWIDGGIHAREWAAVHTTLWFIDRLIADYNDDALVRTAVDRLNFYILPVANPDGYEYSRSDVSPMVRLWRKNRAGVVCKKDRWFRDRCCGGVDLNRNYDWHFGETGSSTDKCSEIYQGSSAFSEIETRSMRDFLTSPELNGKIDAFITLHTYSQMWIHPYSHARKSVPADVAELERVGKAAVAALENTYGTQYKFGTGSDILYPSAGGSDDWAKGTLRIKYVYLLELRPGEDVWDGFILDQHQLIPTAKETWNGVKVVIRAVSDQAASLPDSIASTLPPITLPPPPPTTTTTTTAAPTTTTTQWTTTPWTTTPWTSTPWTTTPWTTTAPFSSIFIVTEPAPVTRTTPTHLDAFYKLGKRRFKFVSIKTFLPTLPTTPMPVQTPALPPTFTPPTPSFPAFSHHSAFLFSSSFSQTTSLPFVTVVGPNENNEVIDDFEGASPRVLPAFVRRPNGSVVRTNTRRPGSRQFMRRPGGFAQQRIVQFRNRSPNRGQTSNTNQRPPQVSHRVASGSQYAFQQQQQRPRGNCVDRSAWCASWLSANSQVCQISAIYMRQDCARTCRFC</sequence>
<dbReference type="GO" id="GO:0004181">
    <property type="term" value="F:metallocarboxypeptidase activity"/>
    <property type="evidence" value="ECO:0000318"/>
    <property type="project" value="GO_Central"/>
</dbReference>
<keyword evidence="9" id="KW-0482">Metalloprotease</keyword>
<keyword evidence="8" id="KW-0862">Zinc</keyword>
<keyword evidence="18" id="KW-1185">Reference proteome</keyword>
<dbReference type="HOGENOM" id="CLU_019326_2_3_1"/>
<gene>
    <name evidence="17 19" type="ORF">CBG21349</name>
    <name evidence="17" type="ORF">CBG_21349</name>
</gene>
<evidence type="ECO:0000256" key="3">
    <source>
        <dbReference type="ARBA" id="ARBA00022645"/>
    </source>
</evidence>
<dbReference type="InterPro" id="IPR003582">
    <property type="entry name" value="ShKT_dom"/>
</dbReference>
<feature type="compositionally biased region" description="Low complexity" evidence="13">
    <location>
        <begin position="483"/>
        <end position="512"/>
    </location>
</feature>
<evidence type="ECO:0000256" key="13">
    <source>
        <dbReference type="SAM" id="MobiDB-lite"/>
    </source>
</evidence>
<dbReference type="PANTHER" id="PTHR11705:SF54">
    <property type="entry name" value="SHKT DOMAIN-CONTAINING PROTEIN"/>
    <property type="match status" value="1"/>
</dbReference>
<evidence type="ECO:0000256" key="5">
    <source>
        <dbReference type="ARBA" id="ARBA00022723"/>
    </source>
</evidence>
<dbReference type="SUPFAM" id="SSF54897">
    <property type="entry name" value="Protease propeptides/inhibitors"/>
    <property type="match status" value="1"/>
</dbReference>
<accession>A8XZV5</accession>
<dbReference type="PROSITE" id="PS51670">
    <property type="entry name" value="SHKT"/>
    <property type="match status" value="1"/>
</dbReference>
<dbReference type="WormBase" id="CBG21349a">
    <property type="protein sequence ID" value="CBP46296"/>
    <property type="gene ID" value="WBGene00040153"/>
</dbReference>
<evidence type="ECO:0000256" key="10">
    <source>
        <dbReference type="ARBA" id="ARBA00023157"/>
    </source>
</evidence>
<evidence type="ECO:0000256" key="14">
    <source>
        <dbReference type="SAM" id="SignalP"/>
    </source>
</evidence>
<feature type="domain" description="ShKT" evidence="15">
    <location>
        <begin position="719"/>
        <end position="755"/>
    </location>
</feature>
<keyword evidence="7" id="KW-0378">Hydrolase</keyword>
<dbReference type="KEGG" id="cbr:CBG_21349"/>
<dbReference type="Gene3D" id="3.40.630.10">
    <property type="entry name" value="Zn peptidases"/>
    <property type="match status" value="1"/>
</dbReference>
<dbReference type="EMBL" id="HE601293">
    <property type="protein sequence ID" value="CAP38172.2"/>
    <property type="molecule type" value="Genomic_DNA"/>
</dbReference>
<evidence type="ECO:0000259" key="15">
    <source>
        <dbReference type="PROSITE" id="PS51670"/>
    </source>
</evidence>
<dbReference type="SMART" id="SM00254">
    <property type="entry name" value="ShKT"/>
    <property type="match status" value="1"/>
</dbReference>
<dbReference type="InterPro" id="IPR036990">
    <property type="entry name" value="M14A-like_propep"/>
</dbReference>
<keyword evidence="10" id="KW-1015">Disulfide bond</keyword>
<evidence type="ECO:0000256" key="4">
    <source>
        <dbReference type="ARBA" id="ARBA00022670"/>
    </source>
</evidence>
<dbReference type="GO" id="GO:0008270">
    <property type="term" value="F:zinc ion binding"/>
    <property type="evidence" value="ECO:0007669"/>
    <property type="project" value="InterPro"/>
</dbReference>
<evidence type="ECO:0000313" key="17">
    <source>
        <dbReference type="EMBL" id="CAP38172.2"/>
    </source>
</evidence>
<feature type="region of interest" description="Disordered" evidence="13">
    <location>
        <begin position="677"/>
        <end position="713"/>
    </location>
</feature>
<feature type="compositionally biased region" description="Polar residues" evidence="13">
    <location>
        <begin position="677"/>
        <end position="694"/>
    </location>
</feature>
<dbReference type="GO" id="GO:0005615">
    <property type="term" value="C:extracellular space"/>
    <property type="evidence" value="ECO:0000318"/>
    <property type="project" value="GO_Central"/>
</dbReference>
<feature type="domain" description="Peptidase M14" evidence="16">
    <location>
        <begin position="142"/>
        <end position="456"/>
    </location>
</feature>
<dbReference type="InterPro" id="IPR000834">
    <property type="entry name" value="Peptidase_M14"/>
</dbReference>
<evidence type="ECO:0000256" key="1">
    <source>
        <dbReference type="ARBA" id="ARBA00001947"/>
    </source>
</evidence>